<feature type="transmembrane region" description="Helical" evidence="1">
    <location>
        <begin position="349"/>
        <end position="367"/>
    </location>
</feature>
<protein>
    <recommendedName>
        <fullName evidence="4">DUF3137 domain-containing protein</fullName>
    </recommendedName>
</protein>
<keyword evidence="3" id="KW-1185">Reference proteome</keyword>
<keyword evidence="1" id="KW-1133">Transmembrane helix</keyword>
<evidence type="ECO:0008006" key="4">
    <source>
        <dbReference type="Google" id="ProtNLM"/>
    </source>
</evidence>
<sequence length="369" mass="39613">MGGTFGVLTYGVAVSMISEPLDQTPLTVGSTGPELREYTTRVLGHRPRWNVWAGLVALYAVATAAVAALVYVALMLGVLGAQAQAGPLREHAVLLAAGTAACLVAVVFILVAHVKRGDREELFRLHRFAAANGFEFAPEVKEPDLPGLIFQRGTLRRASARLRRSGPRPLEVANYRAWIPKGRAGESLSWSYFALTLDRPMARVVLEARVGGGRLLGSSPAGMDRRAALGGPFEETFRLWCPPEAEGWARALFTPDVVARLVGPGKTAFDVEVVADRLFVYSHLRSLSCCDPQTWRWMGETADALYTRLGELGDTVETPTPGPTGAGSVTASEPPIGLAPPYAPLRRPFPVLVLVPLLVMIGVWAVGLA</sequence>
<keyword evidence="1" id="KW-0472">Membrane</keyword>
<feature type="transmembrane region" description="Helical" evidence="1">
    <location>
        <begin position="91"/>
        <end position="114"/>
    </location>
</feature>
<evidence type="ECO:0000313" key="3">
    <source>
        <dbReference type="Proteomes" id="UP000601223"/>
    </source>
</evidence>
<reference evidence="2 3" key="1">
    <citation type="submission" date="2021-01" db="EMBL/GenBank/DDBJ databases">
        <title>Whole genome shotgun sequence of Catellatospora bangladeshensis NBRC 107357.</title>
        <authorList>
            <person name="Komaki H."/>
            <person name="Tamura T."/>
        </authorList>
    </citation>
    <scope>NUCLEOTIDE SEQUENCE [LARGE SCALE GENOMIC DNA]</scope>
    <source>
        <strain evidence="2 3">NBRC 107357</strain>
    </source>
</reference>
<keyword evidence="1" id="KW-0812">Transmembrane</keyword>
<proteinExistence type="predicted"/>
<evidence type="ECO:0000256" key="1">
    <source>
        <dbReference type="SAM" id="Phobius"/>
    </source>
</evidence>
<dbReference type="Proteomes" id="UP000601223">
    <property type="component" value="Unassembled WGS sequence"/>
</dbReference>
<evidence type="ECO:0000313" key="2">
    <source>
        <dbReference type="EMBL" id="GIF80821.1"/>
    </source>
</evidence>
<feature type="transmembrane region" description="Helical" evidence="1">
    <location>
        <begin position="51"/>
        <end position="79"/>
    </location>
</feature>
<accession>A0A8J3JHL2</accession>
<dbReference type="EMBL" id="BONF01000010">
    <property type="protein sequence ID" value="GIF80821.1"/>
    <property type="molecule type" value="Genomic_DNA"/>
</dbReference>
<comment type="caution">
    <text evidence="2">The sequence shown here is derived from an EMBL/GenBank/DDBJ whole genome shotgun (WGS) entry which is preliminary data.</text>
</comment>
<dbReference type="AlphaFoldDB" id="A0A8J3JHL2"/>
<gene>
    <name evidence="2" type="ORF">Cba03nite_21700</name>
</gene>
<name>A0A8J3JHL2_9ACTN</name>
<organism evidence="2 3">
    <name type="scientific">Catellatospora bangladeshensis</name>
    <dbReference type="NCBI Taxonomy" id="310355"/>
    <lineage>
        <taxon>Bacteria</taxon>
        <taxon>Bacillati</taxon>
        <taxon>Actinomycetota</taxon>
        <taxon>Actinomycetes</taxon>
        <taxon>Micromonosporales</taxon>
        <taxon>Micromonosporaceae</taxon>
        <taxon>Catellatospora</taxon>
    </lineage>
</organism>